<protein>
    <submittedName>
        <fullName evidence="1">Uncharacterized protein</fullName>
    </submittedName>
</protein>
<evidence type="ECO:0000313" key="1">
    <source>
        <dbReference type="EMBL" id="KIM62492.1"/>
    </source>
</evidence>
<proteinExistence type="predicted"/>
<dbReference type="HOGENOM" id="CLU_2813921_0_0_1"/>
<accession>A0A0C3AC41</accession>
<dbReference type="InParanoid" id="A0A0C3AC41"/>
<name>A0A0C3AC41_9AGAM</name>
<sequence>MTLERSILDCWHLTIFKCTVSHGFISAVDSALVSVAAKVWEGITEPRAPRRASFGILAHDGLHVLRS</sequence>
<dbReference type="EMBL" id="KN822042">
    <property type="protein sequence ID" value="KIM62492.1"/>
    <property type="molecule type" value="Genomic_DNA"/>
</dbReference>
<keyword evidence="2" id="KW-1185">Reference proteome</keyword>
<gene>
    <name evidence="1" type="ORF">SCLCIDRAFT_1215081</name>
</gene>
<reference evidence="1 2" key="1">
    <citation type="submission" date="2014-04" db="EMBL/GenBank/DDBJ databases">
        <authorList>
            <consortium name="DOE Joint Genome Institute"/>
            <person name="Kuo A."/>
            <person name="Kohler A."/>
            <person name="Nagy L.G."/>
            <person name="Floudas D."/>
            <person name="Copeland A."/>
            <person name="Barry K.W."/>
            <person name="Cichocki N."/>
            <person name="Veneault-Fourrey C."/>
            <person name="LaButti K."/>
            <person name="Lindquist E.A."/>
            <person name="Lipzen A."/>
            <person name="Lundell T."/>
            <person name="Morin E."/>
            <person name="Murat C."/>
            <person name="Sun H."/>
            <person name="Tunlid A."/>
            <person name="Henrissat B."/>
            <person name="Grigoriev I.V."/>
            <person name="Hibbett D.S."/>
            <person name="Martin F."/>
            <person name="Nordberg H.P."/>
            <person name="Cantor M.N."/>
            <person name="Hua S.X."/>
        </authorList>
    </citation>
    <scope>NUCLEOTIDE SEQUENCE [LARGE SCALE GENOMIC DNA]</scope>
    <source>
        <strain evidence="1 2">Foug A</strain>
    </source>
</reference>
<evidence type="ECO:0000313" key="2">
    <source>
        <dbReference type="Proteomes" id="UP000053989"/>
    </source>
</evidence>
<reference evidence="2" key="2">
    <citation type="submission" date="2015-01" db="EMBL/GenBank/DDBJ databases">
        <title>Evolutionary Origins and Diversification of the Mycorrhizal Mutualists.</title>
        <authorList>
            <consortium name="DOE Joint Genome Institute"/>
            <consortium name="Mycorrhizal Genomics Consortium"/>
            <person name="Kohler A."/>
            <person name="Kuo A."/>
            <person name="Nagy L.G."/>
            <person name="Floudas D."/>
            <person name="Copeland A."/>
            <person name="Barry K.W."/>
            <person name="Cichocki N."/>
            <person name="Veneault-Fourrey C."/>
            <person name="LaButti K."/>
            <person name="Lindquist E.A."/>
            <person name="Lipzen A."/>
            <person name="Lundell T."/>
            <person name="Morin E."/>
            <person name="Murat C."/>
            <person name="Riley R."/>
            <person name="Ohm R."/>
            <person name="Sun H."/>
            <person name="Tunlid A."/>
            <person name="Henrissat B."/>
            <person name="Grigoriev I.V."/>
            <person name="Hibbett D.S."/>
            <person name="Martin F."/>
        </authorList>
    </citation>
    <scope>NUCLEOTIDE SEQUENCE [LARGE SCALE GENOMIC DNA]</scope>
    <source>
        <strain evidence="2">Foug A</strain>
    </source>
</reference>
<organism evidence="1 2">
    <name type="scientific">Scleroderma citrinum Foug A</name>
    <dbReference type="NCBI Taxonomy" id="1036808"/>
    <lineage>
        <taxon>Eukaryota</taxon>
        <taxon>Fungi</taxon>
        <taxon>Dikarya</taxon>
        <taxon>Basidiomycota</taxon>
        <taxon>Agaricomycotina</taxon>
        <taxon>Agaricomycetes</taxon>
        <taxon>Agaricomycetidae</taxon>
        <taxon>Boletales</taxon>
        <taxon>Sclerodermatineae</taxon>
        <taxon>Sclerodermataceae</taxon>
        <taxon>Scleroderma</taxon>
    </lineage>
</organism>
<dbReference type="AlphaFoldDB" id="A0A0C3AC41"/>
<dbReference type="Proteomes" id="UP000053989">
    <property type="component" value="Unassembled WGS sequence"/>
</dbReference>